<comment type="function">
    <text evidence="2">Catalyzes the Claisen rearrangement of chorismate to prephenate and the decarboxylation/dehydration of prephenate to phenylpyruvate.</text>
</comment>
<dbReference type="InterPro" id="IPR001086">
    <property type="entry name" value="Preph_deHydtase"/>
</dbReference>
<gene>
    <name evidence="24" type="primary">pheA</name>
    <name evidence="24" type="ORF">LDX50_04780</name>
</gene>
<dbReference type="PROSITE" id="PS51168">
    <property type="entry name" value="CHORISMATE_MUT_2"/>
    <property type="match status" value="1"/>
</dbReference>
<dbReference type="CDD" id="cd13630">
    <property type="entry name" value="PBP2_PDT_1"/>
    <property type="match status" value="1"/>
</dbReference>
<keyword evidence="14" id="KW-0456">Lyase</keyword>
<keyword evidence="9" id="KW-0963">Cytoplasm</keyword>
<dbReference type="SUPFAM" id="SSF48600">
    <property type="entry name" value="Chorismate mutase II"/>
    <property type="match status" value="1"/>
</dbReference>
<dbReference type="InterPro" id="IPR036979">
    <property type="entry name" value="CM_dom_sf"/>
</dbReference>
<dbReference type="EC" id="5.4.99.5" evidence="6"/>
<evidence type="ECO:0000256" key="2">
    <source>
        <dbReference type="ARBA" id="ARBA00002364"/>
    </source>
</evidence>
<evidence type="ECO:0000256" key="5">
    <source>
        <dbReference type="ARBA" id="ARBA00004817"/>
    </source>
</evidence>
<evidence type="ECO:0000256" key="12">
    <source>
        <dbReference type="ARBA" id="ARBA00023222"/>
    </source>
</evidence>
<evidence type="ECO:0000256" key="20">
    <source>
        <dbReference type="SAM" id="Coils"/>
    </source>
</evidence>
<dbReference type="InterPro" id="IPR010957">
    <property type="entry name" value="G/b/e-P-prot_chorismate_mutase"/>
</dbReference>
<evidence type="ECO:0000256" key="11">
    <source>
        <dbReference type="ARBA" id="ARBA00023141"/>
    </source>
</evidence>
<dbReference type="InterPro" id="IPR045865">
    <property type="entry name" value="ACT-like_dom_sf"/>
</dbReference>
<dbReference type="InterPro" id="IPR002912">
    <property type="entry name" value="ACT_dom"/>
</dbReference>
<keyword evidence="11" id="KW-0057">Aromatic amino acid biosynthesis</keyword>
<dbReference type="SUPFAM" id="SSF53850">
    <property type="entry name" value="Periplasmic binding protein-like II"/>
    <property type="match status" value="1"/>
</dbReference>
<dbReference type="InterPro" id="IPR036263">
    <property type="entry name" value="Chorismate_II_sf"/>
</dbReference>
<dbReference type="Gene3D" id="3.30.70.260">
    <property type="match status" value="1"/>
</dbReference>
<feature type="domain" description="Prephenate dehydratase" evidence="22">
    <location>
        <begin position="87"/>
        <end position="263"/>
    </location>
</feature>
<dbReference type="PANTHER" id="PTHR21022:SF19">
    <property type="entry name" value="PREPHENATE DEHYDRATASE-RELATED"/>
    <property type="match status" value="1"/>
</dbReference>
<comment type="pathway">
    <text evidence="4">Amino-acid biosynthesis; L-phenylalanine biosynthesis; phenylpyruvate from prephenate: step 1/1.</text>
</comment>
<comment type="caution">
    <text evidence="24">The sequence shown here is derived from an EMBL/GenBank/DDBJ whole genome shotgun (WGS) entry which is preliminary data.</text>
</comment>
<dbReference type="Gene3D" id="3.40.190.10">
    <property type="entry name" value="Periplasmic binding protein-like II"/>
    <property type="match status" value="2"/>
</dbReference>
<dbReference type="Gene3D" id="1.20.59.10">
    <property type="entry name" value="Chorismate mutase"/>
    <property type="match status" value="1"/>
</dbReference>
<evidence type="ECO:0000256" key="18">
    <source>
        <dbReference type="ARBA" id="ARBA00047848"/>
    </source>
</evidence>
<dbReference type="InterPro" id="IPR002701">
    <property type="entry name" value="CM_II_prokaryot"/>
</dbReference>
<evidence type="ECO:0000256" key="1">
    <source>
        <dbReference type="ARBA" id="ARBA00000824"/>
    </source>
</evidence>
<keyword evidence="10" id="KW-0028">Amino-acid biosynthesis</keyword>
<dbReference type="GO" id="GO:0004106">
    <property type="term" value="F:chorismate mutase activity"/>
    <property type="evidence" value="ECO:0007669"/>
    <property type="project" value="UniProtKB-EC"/>
</dbReference>
<keyword evidence="13 24" id="KW-0413">Isomerase</keyword>
<dbReference type="CDD" id="cd04905">
    <property type="entry name" value="ACT_CM-PDT"/>
    <property type="match status" value="1"/>
</dbReference>
<feature type="site" description="Essential for prephenate dehydratase activity" evidence="19">
    <location>
        <position position="256"/>
    </location>
</feature>
<dbReference type="PROSITE" id="PS00857">
    <property type="entry name" value="PREPHENATE_DEHYDR_1"/>
    <property type="match status" value="1"/>
</dbReference>
<feature type="domain" description="ACT" evidence="23">
    <location>
        <begin position="276"/>
        <end position="354"/>
    </location>
</feature>
<evidence type="ECO:0000256" key="19">
    <source>
        <dbReference type="PIRSR" id="PIRSR001500-2"/>
    </source>
</evidence>
<evidence type="ECO:0000256" key="13">
    <source>
        <dbReference type="ARBA" id="ARBA00023235"/>
    </source>
</evidence>
<sequence>MNIDNIRKQIDRIDQQILNLLNERMELVKEIGQLKRTSNAAIYRPERERAILERLTKSSSGRLSQQAIEAIYLEIFAVSRNIELPEKVAYLGPEGSFTHQAAEARFGALSDYIPLRSIQSVFESVVTKRARFGIIPIENNQEGIVSESIKLMSENEVHIVAEVPMPIHLAFASLEDRISQIRKIYSKDIAFRQCSRFLDDYFSDQVELIPVESTSTAARLASKEKGSAAVCANIAAKMYDLPVLFENIEDSGDNYTRFLIISHDFKNDRSGEDKTTVLAQISAEPGSLATFLQEFHQANINLTKIESYPAKKGKTFHYQFLLEFDGHIDDSHVKPIMEKHADIIKWLGSYPKLC</sequence>
<evidence type="ECO:0000256" key="10">
    <source>
        <dbReference type="ARBA" id="ARBA00022605"/>
    </source>
</evidence>
<keyword evidence="25" id="KW-1185">Reference proteome</keyword>
<dbReference type="Proteomes" id="UP001139409">
    <property type="component" value="Unassembled WGS sequence"/>
</dbReference>
<evidence type="ECO:0000256" key="17">
    <source>
        <dbReference type="ARBA" id="ARBA00031520"/>
    </source>
</evidence>
<dbReference type="Pfam" id="PF00800">
    <property type="entry name" value="PDT"/>
    <property type="match status" value="1"/>
</dbReference>
<dbReference type="SUPFAM" id="SSF55021">
    <property type="entry name" value="ACT-like"/>
    <property type="match status" value="1"/>
</dbReference>
<dbReference type="NCBIfam" id="TIGR01807">
    <property type="entry name" value="CM_P2"/>
    <property type="match status" value="1"/>
</dbReference>
<name>A0A9X1HKY5_9BACT</name>
<dbReference type="InterPro" id="IPR018528">
    <property type="entry name" value="Preph_deHydtase_CS"/>
</dbReference>
<dbReference type="PROSITE" id="PS51671">
    <property type="entry name" value="ACT"/>
    <property type="match status" value="1"/>
</dbReference>
<accession>A0A9X1HKY5</accession>
<evidence type="ECO:0000313" key="25">
    <source>
        <dbReference type="Proteomes" id="UP001139409"/>
    </source>
</evidence>
<dbReference type="SMART" id="SM00830">
    <property type="entry name" value="CM_2"/>
    <property type="match status" value="1"/>
</dbReference>
<organism evidence="24 25">
    <name type="scientific">Fulvivirga sedimenti</name>
    <dbReference type="NCBI Taxonomy" id="2879465"/>
    <lineage>
        <taxon>Bacteria</taxon>
        <taxon>Pseudomonadati</taxon>
        <taxon>Bacteroidota</taxon>
        <taxon>Cytophagia</taxon>
        <taxon>Cytophagales</taxon>
        <taxon>Fulvivirgaceae</taxon>
        <taxon>Fulvivirga</taxon>
    </lineage>
</organism>
<evidence type="ECO:0000259" key="23">
    <source>
        <dbReference type="PROSITE" id="PS51671"/>
    </source>
</evidence>
<dbReference type="EC" id="4.2.1.51" evidence="7"/>
<evidence type="ECO:0000259" key="21">
    <source>
        <dbReference type="PROSITE" id="PS51168"/>
    </source>
</evidence>
<protein>
    <recommendedName>
        <fullName evidence="8">Bifunctional chorismate mutase/prephenate dehydratase</fullName>
        <ecNumber evidence="7">4.2.1.51</ecNumber>
        <ecNumber evidence="6">5.4.99.5</ecNumber>
    </recommendedName>
    <alternativeName>
        <fullName evidence="17">Chorismate mutase-prephenate dehydratase</fullName>
    </alternativeName>
    <alternativeName>
        <fullName evidence="16">p-protein</fullName>
    </alternativeName>
</protein>
<dbReference type="AlphaFoldDB" id="A0A9X1HKY5"/>
<evidence type="ECO:0000313" key="24">
    <source>
        <dbReference type="EMBL" id="MCA6074169.1"/>
    </source>
</evidence>
<dbReference type="PROSITE" id="PS51171">
    <property type="entry name" value="PREPHENATE_DEHYDR_3"/>
    <property type="match status" value="1"/>
</dbReference>
<dbReference type="GO" id="GO:0046417">
    <property type="term" value="P:chorismate metabolic process"/>
    <property type="evidence" value="ECO:0007669"/>
    <property type="project" value="InterPro"/>
</dbReference>
<dbReference type="EMBL" id="JAIXNE010000001">
    <property type="protein sequence ID" value="MCA6074169.1"/>
    <property type="molecule type" value="Genomic_DNA"/>
</dbReference>
<comment type="pathway">
    <text evidence="5">Metabolic intermediate biosynthesis; prephenate biosynthesis; prephenate from chorismate: step 1/1.</text>
</comment>
<evidence type="ECO:0000259" key="22">
    <source>
        <dbReference type="PROSITE" id="PS51171"/>
    </source>
</evidence>
<evidence type="ECO:0000256" key="14">
    <source>
        <dbReference type="ARBA" id="ARBA00023239"/>
    </source>
</evidence>
<evidence type="ECO:0000256" key="15">
    <source>
        <dbReference type="ARBA" id="ARBA00023268"/>
    </source>
</evidence>
<proteinExistence type="predicted"/>
<keyword evidence="20" id="KW-0175">Coiled coil</keyword>
<dbReference type="GO" id="GO:0009094">
    <property type="term" value="P:L-phenylalanine biosynthetic process"/>
    <property type="evidence" value="ECO:0007669"/>
    <property type="project" value="UniProtKB-KW"/>
</dbReference>
<dbReference type="Pfam" id="PF01817">
    <property type="entry name" value="CM_2"/>
    <property type="match status" value="1"/>
</dbReference>
<comment type="catalytic activity">
    <reaction evidence="1">
        <text>chorismate = prephenate</text>
        <dbReference type="Rhea" id="RHEA:13897"/>
        <dbReference type="ChEBI" id="CHEBI:29748"/>
        <dbReference type="ChEBI" id="CHEBI:29934"/>
        <dbReference type="EC" id="5.4.99.5"/>
    </reaction>
</comment>
<evidence type="ECO:0000256" key="4">
    <source>
        <dbReference type="ARBA" id="ARBA00004741"/>
    </source>
</evidence>
<evidence type="ECO:0000256" key="3">
    <source>
        <dbReference type="ARBA" id="ARBA00004496"/>
    </source>
</evidence>
<evidence type="ECO:0000256" key="16">
    <source>
        <dbReference type="ARBA" id="ARBA00031175"/>
    </source>
</evidence>
<evidence type="ECO:0000256" key="7">
    <source>
        <dbReference type="ARBA" id="ARBA00013147"/>
    </source>
</evidence>
<keyword evidence="15" id="KW-0511">Multifunctional enzyme</keyword>
<dbReference type="GO" id="GO:0004664">
    <property type="term" value="F:prephenate dehydratase activity"/>
    <property type="evidence" value="ECO:0007669"/>
    <property type="project" value="UniProtKB-EC"/>
</dbReference>
<dbReference type="GO" id="GO:0005737">
    <property type="term" value="C:cytoplasm"/>
    <property type="evidence" value="ECO:0007669"/>
    <property type="project" value="UniProtKB-SubCell"/>
</dbReference>
<keyword evidence="12" id="KW-0584">Phenylalanine biosynthesis</keyword>
<evidence type="ECO:0000256" key="9">
    <source>
        <dbReference type="ARBA" id="ARBA00022490"/>
    </source>
</evidence>
<feature type="coiled-coil region" evidence="20">
    <location>
        <begin position="3"/>
        <end position="37"/>
    </location>
</feature>
<evidence type="ECO:0000256" key="6">
    <source>
        <dbReference type="ARBA" id="ARBA00012404"/>
    </source>
</evidence>
<dbReference type="PANTHER" id="PTHR21022">
    <property type="entry name" value="PREPHENATE DEHYDRATASE P PROTEIN"/>
    <property type="match status" value="1"/>
</dbReference>
<evidence type="ECO:0000256" key="8">
    <source>
        <dbReference type="ARBA" id="ARBA00014401"/>
    </source>
</evidence>
<comment type="catalytic activity">
    <reaction evidence="18">
        <text>prephenate + H(+) = 3-phenylpyruvate + CO2 + H2O</text>
        <dbReference type="Rhea" id="RHEA:21648"/>
        <dbReference type="ChEBI" id="CHEBI:15377"/>
        <dbReference type="ChEBI" id="CHEBI:15378"/>
        <dbReference type="ChEBI" id="CHEBI:16526"/>
        <dbReference type="ChEBI" id="CHEBI:18005"/>
        <dbReference type="ChEBI" id="CHEBI:29934"/>
        <dbReference type="EC" id="4.2.1.51"/>
    </reaction>
</comment>
<dbReference type="InterPro" id="IPR008242">
    <property type="entry name" value="Chor_mutase/pphenate_deHydtase"/>
</dbReference>
<comment type="subcellular location">
    <subcellularLocation>
        <location evidence="3">Cytoplasm</location>
    </subcellularLocation>
</comment>
<feature type="domain" description="Chorismate mutase" evidence="21">
    <location>
        <begin position="1"/>
        <end position="87"/>
    </location>
</feature>
<reference evidence="24" key="1">
    <citation type="submission" date="2021-09" db="EMBL/GenBank/DDBJ databases">
        <title>Fulvivirga sp. isolated from coastal sediment.</title>
        <authorList>
            <person name="Yu H."/>
        </authorList>
    </citation>
    <scope>NUCLEOTIDE SEQUENCE</scope>
    <source>
        <strain evidence="24">1062</strain>
    </source>
</reference>
<dbReference type="PIRSF" id="PIRSF001500">
    <property type="entry name" value="Chor_mut_pdt_Ppr"/>
    <property type="match status" value="1"/>
</dbReference>